<name>A0ABV5F4G2_9FLAO</name>
<keyword evidence="3" id="KW-1185">Reference proteome</keyword>
<evidence type="ECO:0000313" key="3">
    <source>
        <dbReference type="Proteomes" id="UP001589605"/>
    </source>
</evidence>
<dbReference type="EMBL" id="JBHMEZ010000013">
    <property type="protein sequence ID" value="MFB9054322.1"/>
    <property type="molecule type" value="Genomic_DNA"/>
</dbReference>
<dbReference type="Proteomes" id="UP001589605">
    <property type="component" value="Unassembled WGS sequence"/>
</dbReference>
<feature type="transmembrane region" description="Helical" evidence="1">
    <location>
        <begin position="37"/>
        <end position="57"/>
    </location>
</feature>
<keyword evidence="1" id="KW-0812">Transmembrane</keyword>
<evidence type="ECO:0000313" key="2">
    <source>
        <dbReference type="EMBL" id="MFB9054322.1"/>
    </source>
</evidence>
<keyword evidence="1" id="KW-1133">Transmembrane helix</keyword>
<evidence type="ECO:0008006" key="4">
    <source>
        <dbReference type="Google" id="ProtNLM"/>
    </source>
</evidence>
<accession>A0ABV5F4G2</accession>
<gene>
    <name evidence="2" type="ORF">ACFFVB_14640</name>
</gene>
<keyword evidence="1" id="KW-0472">Membrane</keyword>
<evidence type="ECO:0000256" key="1">
    <source>
        <dbReference type="SAM" id="Phobius"/>
    </source>
</evidence>
<feature type="transmembrane region" description="Helical" evidence="1">
    <location>
        <begin position="12"/>
        <end position="31"/>
    </location>
</feature>
<comment type="caution">
    <text evidence="2">The sequence shown here is derived from an EMBL/GenBank/DDBJ whole genome shotgun (WGS) entry which is preliminary data.</text>
</comment>
<dbReference type="RefSeq" id="WP_382383902.1">
    <property type="nucleotide sequence ID" value="NZ_JBHMEZ010000013.1"/>
</dbReference>
<sequence length="132" mass="15517">MVQKFYKKKKHYRNLIYGFVWFALVFSKFIFNPDYSLRWVDYGWLTLGVSQFGLYFLEHKLAYITITDQVISRYAPFPKHMNISDIVAVTKSPTNYILKSETKTLKINPEYINENDLAKLNSFLDGLAIKTA</sequence>
<protein>
    <recommendedName>
        <fullName evidence="4">PH domain-containing protein</fullName>
    </recommendedName>
</protein>
<reference evidence="2 3" key="1">
    <citation type="submission" date="2024-09" db="EMBL/GenBank/DDBJ databases">
        <authorList>
            <person name="Sun Q."/>
            <person name="Mori K."/>
        </authorList>
    </citation>
    <scope>NUCLEOTIDE SEQUENCE [LARGE SCALE GENOMIC DNA]</scope>
    <source>
        <strain evidence="2 3">CECT 8286</strain>
    </source>
</reference>
<proteinExistence type="predicted"/>
<organism evidence="2 3">
    <name type="scientific">Formosa undariae</name>
    <dbReference type="NCBI Taxonomy" id="1325436"/>
    <lineage>
        <taxon>Bacteria</taxon>
        <taxon>Pseudomonadati</taxon>
        <taxon>Bacteroidota</taxon>
        <taxon>Flavobacteriia</taxon>
        <taxon>Flavobacteriales</taxon>
        <taxon>Flavobacteriaceae</taxon>
        <taxon>Formosa</taxon>
    </lineage>
</organism>